<proteinExistence type="inferred from homology"/>
<dbReference type="Pfam" id="PF13561">
    <property type="entry name" value="adh_short_C2"/>
    <property type="match status" value="1"/>
</dbReference>
<dbReference type="PRINTS" id="PR00080">
    <property type="entry name" value="SDRFAMILY"/>
</dbReference>
<dbReference type="SUPFAM" id="SSF51735">
    <property type="entry name" value="NAD(P)-binding Rossmann-fold domains"/>
    <property type="match status" value="1"/>
</dbReference>
<evidence type="ECO:0000313" key="4">
    <source>
        <dbReference type="EMBL" id="TXC64027.1"/>
    </source>
</evidence>
<name>A0A5C6TUL2_9SPHN</name>
<keyword evidence="5" id="KW-1185">Reference proteome</keyword>
<organism evidence="4 5">
    <name type="scientific">Allosphingosinicella ginsenosidimutans</name>
    <dbReference type="NCBI Taxonomy" id="1176539"/>
    <lineage>
        <taxon>Bacteria</taxon>
        <taxon>Pseudomonadati</taxon>
        <taxon>Pseudomonadota</taxon>
        <taxon>Alphaproteobacteria</taxon>
        <taxon>Sphingomonadales</taxon>
        <taxon>Sphingomonadaceae</taxon>
        <taxon>Allosphingosinicella</taxon>
    </lineage>
</organism>
<dbReference type="PANTHER" id="PTHR24321">
    <property type="entry name" value="DEHYDROGENASES, SHORT CHAIN"/>
    <property type="match status" value="1"/>
</dbReference>
<dbReference type="RefSeq" id="WP_147043433.1">
    <property type="nucleotide sequence ID" value="NZ_BAABIR010000001.1"/>
</dbReference>
<evidence type="ECO:0000259" key="3">
    <source>
        <dbReference type="SMART" id="SM00822"/>
    </source>
</evidence>
<dbReference type="Proteomes" id="UP000321249">
    <property type="component" value="Unassembled WGS sequence"/>
</dbReference>
<dbReference type="InterPro" id="IPR036291">
    <property type="entry name" value="NAD(P)-bd_dom_sf"/>
</dbReference>
<evidence type="ECO:0000256" key="2">
    <source>
        <dbReference type="ARBA" id="ARBA00023002"/>
    </source>
</evidence>
<dbReference type="CDD" id="cd05233">
    <property type="entry name" value="SDR_c"/>
    <property type="match status" value="1"/>
</dbReference>
<evidence type="ECO:0000256" key="1">
    <source>
        <dbReference type="ARBA" id="ARBA00006484"/>
    </source>
</evidence>
<comment type="caution">
    <text evidence="4">The sequence shown here is derived from an EMBL/GenBank/DDBJ whole genome shotgun (WGS) entry which is preliminary data.</text>
</comment>
<dbReference type="PRINTS" id="PR00081">
    <property type="entry name" value="GDHRDH"/>
</dbReference>
<dbReference type="SMART" id="SM00822">
    <property type="entry name" value="PKS_KR"/>
    <property type="match status" value="1"/>
</dbReference>
<dbReference type="GO" id="GO:0016491">
    <property type="term" value="F:oxidoreductase activity"/>
    <property type="evidence" value="ECO:0007669"/>
    <property type="project" value="UniProtKB-KW"/>
</dbReference>
<comment type="similarity">
    <text evidence="1">Belongs to the short-chain dehydrogenases/reductases (SDR) family.</text>
</comment>
<dbReference type="OrthoDB" id="7432199at2"/>
<feature type="domain" description="Ketoreductase" evidence="3">
    <location>
        <begin position="8"/>
        <end position="180"/>
    </location>
</feature>
<dbReference type="InterPro" id="IPR002347">
    <property type="entry name" value="SDR_fam"/>
</dbReference>
<protein>
    <submittedName>
        <fullName evidence="4">SDR family oxidoreductase</fullName>
    </submittedName>
</protein>
<dbReference type="FunFam" id="3.40.50.720:FF:000084">
    <property type="entry name" value="Short-chain dehydrogenase reductase"/>
    <property type="match status" value="1"/>
</dbReference>
<gene>
    <name evidence="4" type="ORF">FRZ32_10370</name>
</gene>
<accession>A0A5C6TUL2</accession>
<reference evidence="4 5" key="1">
    <citation type="journal article" date="2015" name="J. Microbiol.">
        <title>Sphingosinicella ginsenosidimutans sp. nov., with ginsenoside converting activity.</title>
        <authorList>
            <person name="Kim J.K."/>
            <person name="Kang M.S."/>
            <person name="Park S.C."/>
            <person name="Kim K.M."/>
            <person name="Choi K."/>
            <person name="Yoon M.H."/>
            <person name="Im W.T."/>
        </authorList>
    </citation>
    <scope>NUCLEOTIDE SEQUENCE [LARGE SCALE GENOMIC DNA]</scope>
    <source>
        <strain evidence="4 5">BS-11</strain>
    </source>
</reference>
<sequence>MRLEGKRALVLGASSPDGMGAAVARRFLAEGAKVVLAGRDPAKAQAVAAELDVPVVALDVTDEASLKAGVAAAVEHLGGLDIAINLAGATGAALIADETYEGLMKQAKLHFIGTTLFIRDCAAAMTSGGSIITISSLTVELTGPRFAAYAGSKAAADKVVRVAAVEYGDRGIRVNSLAPGLTRTAMTEAYFNNPPVREAFERETPTGRLGTVEDVAAAAVWLASDECNATGDLIRVSGGMHLRRLPTPRDIAG</sequence>
<evidence type="ECO:0000313" key="5">
    <source>
        <dbReference type="Proteomes" id="UP000321249"/>
    </source>
</evidence>
<dbReference type="PANTHER" id="PTHR24321:SF14">
    <property type="entry name" value="SHORT-CHAIN TYPE DEHYDROGENASE_REDUCTASE BLR2146-RELATED"/>
    <property type="match status" value="1"/>
</dbReference>
<dbReference type="InterPro" id="IPR057326">
    <property type="entry name" value="KR_dom"/>
</dbReference>
<dbReference type="Gene3D" id="3.40.50.720">
    <property type="entry name" value="NAD(P)-binding Rossmann-like Domain"/>
    <property type="match status" value="1"/>
</dbReference>
<dbReference type="EMBL" id="VOQQ01000001">
    <property type="protein sequence ID" value="TXC64027.1"/>
    <property type="molecule type" value="Genomic_DNA"/>
</dbReference>
<keyword evidence="2" id="KW-0560">Oxidoreductase</keyword>
<dbReference type="AlphaFoldDB" id="A0A5C6TUL2"/>